<keyword evidence="3" id="KW-0808">Transferase</keyword>
<dbReference type="RefSeq" id="WP_090745428.1">
    <property type="nucleotide sequence ID" value="NZ_CZQA01000001.1"/>
</dbReference>
<gene>
    <name evidence="3" type="primary">gck</name>
    <name evidence="3" type="ORF">COMA1_11339</name>
</gene>
<dbReference type="Proteomes" id="UP000199032">
    <property type="component" value="Unassembled WGS sequence"/>
</dbReference>
<protein>
    <submittedName>
        <fullName evidence="3">Glycerate 2-kinase</fullName>
        <ecNumber evidence="3">2.7.1.165</ecNumber>
    </submittedName>
</protein>
<dbReference type="PANTHER" id="PTHR12227:SF0">
    <property type="entry name" value="GLYCERATE KINASE"/>
    <property type="match status" value="1"/>
</dbReference>
<dbReference type="InterPro" id="IPR025286">
    <property type="entry name" value="MOFRL_assoc_dom"/>
</dbReference>
<dbReference type="InterPro" id="IPR039760">
    <property type="entry name" value="MOFRL_protein"/>
</dbReference>
<name>A0A0S4LAD4_9BACT</name>
<proteinExistence type="predicted"/>
<organism evidence="3 4">
    <name type="scientific">Candidatus Nitrospira nitrosa</name>
    <dbReference type="NCBI Taxonomy" id="1742972"/>
    <lineage>
        <taxon>Bacteria</taxon>
        <taxon>Pseudomonadati</taxon>
        <taxon>Nitrospirota</taxon>
        <taxon>Nitrospiria</taxon>
        <taxon>Nitrospirales</taxon>
        <taxon>Nitrospiraceae</taxon>
        <taxon>Nitrospira</taxon>
    </lineage>
</organism>
<feature type="domain" description="MOFRL-associated" evidence="2">
    <location>
        <begin position="14"/>
        <end position="250"/>
    </location>
</feature>
<dbReference type="SUPFAM" id="SSF82544">
    <property type="entry name" value="GckA/TtuD-like"/>
    <property type="match status" value="1"/>
</dbReference>
<dbReference type="InterPro" id="IPR038614">
    <property type="entry name" value="GK_N_sf"/>
</dbReference>
<keyword evidence="4" id="KW-1185">Reference proteome</keyword>
<dbReference type="PANTHER" id="PTHR12227">
    <property type="entry name" value="GLYCERATE KINASE"/>
    <property type="match status" value="1"/>
</dbReference>
<dbReference type="InterPro" id="IPR007835">
    <property type="entry name" value="MOFRL"/>
</dbReference>
<sequence>MLLRLPSSPARPFLHKLLNAGLEAADPYQALIKTVSLNGASLRVGQRTFDLSHTKRVVAVGAGKASARMAQALEVVLGERLEDGLVIVKTGHSLTTRRTTVLEASHPIPNRAGVVATQHLLHLAQGLSSKDLLIVLLSGGASSLLPAPVSTVTLADKRRTTQLLLRCGATINEVNVVRKHLSLIKGGRLAASTTARIITLVLSDVIGDDLGSIGSGPTAVDPSTFAEAIEVLQRYRIWSAVPPTVRRYLQRGQKGAVPETLKPGSPRGRAVHHHIIGSNHIMLEAVARIAREAGLFTKLVSSPLTGEVRIAAKQLVDLGKAVRAGRGRVRRPYCVVAGGETTVTVTGHGKGGRAQEFAAAAAFEISGLSNAWVIALGSDGTDGPTDAAGALVGSETVSRAKRLKVDLSAALKRHNTYPAFKKLGCHIHTGPTGTNVNDLYLFLQL</sequence>
<dbReference type="GO" id="GO:0005737">
    <property type="term" value="C:cytoplasm"/>
    <property type="evidence" value="ECO:0007669"/>
    <property type="project" value="TreeGrafter"/>
</dbReference>
<evidence type="ECO:0000259" key="1">
    <source>
        <dbReference type="Pfam" id="PF05161"/>
    </source>
</evidence>
<dbReference type="GO" id="GO:0008887">
    <property type="term" value="F:glycerate kinase activity"/>
    <property type="evidence" value="ECO:0007669"/>
    <property type="project" value="InterPro"/>
</dbReference>
<dbReference type="Pfam" id="PF05161">
    <property type="entry name" value="MOFRL"/>
    <property type="match status" value="1"/>
</dbReference>
<dbReference type="STRING" id="1742972.COMA1_11339"/>
<feature type="domain" description="MOFRL" evidence="1">
    <location>
        <begin position="334"/>
        <end position="438"/>
    </location>
</feature>
<dbReference type="Gene3D" id="3.40.50.10180">
    <property type="entry name" value="Glycerate kinase, MOFRL-like N-terminal domain"/>
    <property type="match status" value="1"/>
</dbReference>
<accession>A0A0S4LAD4</accession>
<dbReference type="GO" id="GO:0043798">
    <property type="term" value="F:glycerate 2-kinase activity"/>
    <property type="evidence" value="ECO:0007669"/>
    <property type="project" value="UniProtKB-EC"/>
</dbReference>
<evidence type="ECO:0000313" key="3">
    <source>
        <dbReference type="EMBL" id="CUS33786.1"/>
    </source>
</evidence>
<dbReference type="Gene3D" id="3.40.1480.10">
    <property type="entry name" value="MOFRL domain"/>
    <property type="match status" value="1"/>
</dbReference>
<evidence type="ECO:0000313" key="4">
    <source>
        <dbReference type="Proteomes" id="UP000199032"/>
    </source>
</evidence>
<dbReference type="AlphaFoldDB" id="A0A0S4LAD4"/>
<keyword evidence="3" id="KW-0418">Kinase</keyword>
<evidence type="ECO:0000259" key="2">
    <source>
        <dbReference type="Pfam" id="PF13660"/>
    </source>
</evidence>
<dbReference type="OrthoDB" id="9766552at2"/>
<dbReference type="EMBL" id="CZQA01000001">
    <property type="protein sequence ID" value="CUS33786.1"/>
    <property type="molecule type" value="Genomic_DNA"/>
</dbReference>
<dbReference type="Pfam" id="PF13660">
    <property type="entry name" value="DUF4147"/>
    <property type="match status" value="1"/>
</dbReference>
<dbReference type="InterPro" id="IPR037035">
    <property type="entry name" value="GK-like_C_sf"/>
</dbReference>
<dbReference type="EC" id="2.7.1.165" evidence="3"/>
<reference evidence="3 4" key="1">
    <citation type="submission" date="2015-10" db="EMBL/GenBank/DDBJ databases">
        <authorList>
            <person name="Gilbert D.G."/>
        </authorList>
    </citation>
    <scope>NUCLEOTIDE SEQUENCE [LARGE SCALE GENOMIC DNA]</scope>
    <source>
        <strain evidence="3">COMA1</strain>
    </source>
</reference>